<comment type="caution">
    <text evidence="6">The sequence shown here is derived from an EMBL/GenBank/DDBJ whole genome shotgun (WGS) entry which is preliminary data.</text>
</comment>
<accession>A0ABW6ME16</accession>
<evidence type="ECO:0000259" key="5">
    <source>
        <dbReference type="Pfam" id="PF00890"/>
    </source>
</evidence>
<reference evidence="6 7" key="1">
    <citation type="submission" date="2024-10" db="EMBL/GenBank/DDBJ databases">
        <title>The Natural Products Discovery Center: Release of the First 8490 Sequenced Strains for Exploring Actinobacteria Biosynthetic Diversity.</title>
        <authorList>
            <person name="Kalkreuter E."/>
            <person name="Kautsar S.A."/>
            <person name="Yang D."/>
            <person name="Bader C.D."/>
            <person name="Teijaro C.N."/>
            <person name="Fluegel L."/>
            <person name="Davis C.M."/>
            <person name="Simpson J.R."/>
            <person name="Lauterbach L."/>
            <person name="Steele A.D."/>
            <person name="Gui C."/>
            <person name="Meng S."/>
            <person name="Li G."/>
            <person name="Viehrig K."/>
            <person name="Ye F."/>
            <person name="Su P."/>
            <person name="Kiefer A.F."/>
            <person name="Nichols A."/>
            <person name="Cepeda A.J."/>
            <person name="Yan W."/>
            <person name="Fan B."/>
            <person name="Jiang Y."/>
            <person name="Adhikari A."/>
            <person name="Zheng C.-J."/>
            <person name="Schuster L."/>
            <person name="Cowan T.M."/>
            <person name="Smanski M.J."/>
            <person name="Chevrette M.G."/>
            <person name="De Carvalho L.P.S."/>
            <person name="Shen B."/>
        </authorList>
    </citation>
    <scope>NUCLEOTIDE SEQUENCE [LARGE SCALE GENOMIC DNA]</scope>
    <source>
        <strain evidence="6 7">NPDC006488</strain>
    </source>
</reference>
<feature type="domain" description="FAD-dependent oxidoreductase 2 FAD-binding" evidence="5">
    <location>
        <begin position="9"/>
        <end position="515"/>
    </location>
</feature>
<organism evidence="6 7">
    <name type="scientific">Streptomyces hokutonensis</name>
    <dbReference type="NCBI Taxonomy" id="1306990"/>
    <lineage>
        <taxon>Bacteria</taxon>
        <taxon>Bacillati</taxon>
        <taxon>Actinomycetota</taxon>
        <taxon>Actinomycetes</taxon>
        <taxon>Kitasatosporales</taxon>
        <taxon>Streptomycetaceae</taxon>
        <taxon>Streptomyces</taxon>
    </lineage>
</organism>
<keyword evidence="7" id="KW-1185">Reference proteome</keyword>
<evidence type="ECO:0000256" key="4">
    <source>
        <dbReference type="ARBA" id="ARBA00023002"/>
    </source>
</evidence>
<protein>
    <submittedName>
        <fullName evidence="6">FAD-dependent oxidoreductase</fullName>
    </submittedName>
</protein>
<evidence type="ECO:0000256" key="3">
    <source>
        <dbReference type="ARBA" id="ARBA00022827"/>
    </source>
</evidence>
<proteinExistence type="predicted"/>
<name>A0ABW6ME16_9ACTN</name>
<dbReference type="Gene3D" id="3.50.50.60">
    <property type="entry name" value="FAD/NAD(P)-binding domain"/>
    <property type="match status" value="1"/>
</dbReference>
<dbReference type="SUPFAM" id="SSF56425">
    <property type="entry name" value="Succinate dehydrogenase/fumarate reductase flavoprotein, catalytic domain"/>
    <property type="match status" value="1"/>
</dbReference>
<evidence type="ECO:0000313" key="6">
    <source>
        <dbReference type="EMBL" id="MFE9603733.1"/>
    </source>
</evidence>
<evidence type="ECO:0000313" key="7">
    <source>
        <dbReference type="Proteomes" id="UP001601303"/>
    </source>
</evidence>
<gene>
    <name evidence="6" type="ORF">ACFYNQ_34870</name>
</gene>
<sequence length="535" mass="57526">MASIEDVYDVIVVGSGGGLVGAYAAASRGLRTLVIEKTDRVGGTTAYSGSGLWYPGSAPMRRAGLDESIEDARTYLRDTVDDESREPLQEAYLRAGVRLIDELEQNPWFQSFEHLPVPDYYPAVAGSSPTGHTIFPPKVSVAELGEHARLVRACLPTQRWGHDEGPVLSGGRALIGRTLAAFLETGHGSLRLDTALESLVVEDGRVVGVEAVSDGERVTFRATGGVILAAGGFERNRELREKYQPVPERGSEWTHGAPGNTGDALQAGIAVGAATDLLDAAWFTPGLVWPDGLPLFHTGTRGGIWVNAAGERFVNETRPYDQAGREIVRLHATSGVSHIPAHWIVDQRQLDRDSFGGPYDEPVRPEWFESGALKKADTLEELAQLIDVPLDALRKTVEEYNGYAHTGVDEQFHRGETPWDQMAQYVLGFPALPQLNHPAPPPTNDWPNPILPPLDTPPYYVATIIPADIGTKGGLKIDEHARVLRPDGGPIEGLYAAGNTAAAMTGRVYPGAGAPIGSSVAFSYLAVLDIADAKN</sequence>
<keyword evidence="4" id="KW-0560">Oxidoreductase</keyword>
<dbReference type="InterPro" id="IPR036188">
    <property type="entry name" value="FAD/NAD-bd_sf"/>
</dbReference>
<dbReference type="Gene3D" id="3.90.700.10">
    <property type="entry name" value="Succinate dehydrogenase/fumarate reductase flavoprotein, catalytic domain"/>
    <property type="match status" value="1"/>
</dbReference>
<dbReference type="PANTHER" id="PTHR43400">
    <property type="entry name" value="FUMARATE REDUCTASE"/>
    <property type="match status" value="1"/>
</dbReference>
<dbReference type="PANTHER" id="PTHR43400:SF10">
    <property type="entry name" value="3-OXOSTEROID 1-DEHYDROGENASE"/>
    <property type="match status" value="1"/>
</dbReference>
<dbReference type="RefSeq" id="WP_388112526.1">
    <property type="nucleotide sequence ID" value="NZ_JBIAHM010000014.1"/>
</dbReference>
<comment type="cofactor">
    <cofactor evidence="1">
        <name>FAD</name>
        <dbReference type="ChEBI" id="CHEBI:57692"/>
    </cofactor>
</comment>
<dbReference type="Pfam" id="PF00890">
    <property type="entry name" value="FAD_binding_2"/>
    <property type="match status" value="1"/>
</dbReference>
<keyword evidence="3" id="KW-0274">FAD</keyword>
<dbReference type="InterPro" id="IPR027477">
    <property type="entry name" value="Succ_DH/fumarate_Rdtase_cat_sf"/>
</dbReference>
<evidence type="ECO:0000256" key="2">
    <source>
        <dbReference type="ARBA" id="ARBA00022630"/>
    </source>
</evidence>
<dbReference type="SUPFAM" id="SSF51905">
    <property type="entry name" value="FAD/NAD(P)-binding domain"/>
    <property type="match status" value="1"/>
</dbReference>
<dbReference type="EMBL" id="JBIAHM010000014">
    <property type="protein sequence ID" value="MFE9603733.1"/>
    <property type="molecule type" value="Genomic_DNA"/>
</dbReference>
<dbReference type="InterPro" id="IPR050315">
    <property type="entry name" value="FAD-oxidoreductase_2"/>
</dbReference>
<dbReference type="InterPro" id="IPR003953">
    <property type="entry name" value="FAD-dep_OxRdtase_2_FAD-bd"/>
</dbReference>
<dbReference type="Proteomes" id="UP001601303">
    <property type="component" value="Unassembled WGS sequence"/>
</dbReference>
<keyword evidence="2" id="KW-0285">Flavoprotein</keyword>
<evidence type="ECO:0000256" key="1">
    <source>
        <dbReference type="ARBA" id="ARBA00001974"/>
    </source>
</evidence>